<evidence type="ECO:0000256" key="1">
    <source>
        <dbReference type="SAM" id="MobiDB-lite"/>
    </source>
</evidence>
<proteinExistence type="predicted"/>
<gene>
    <name evidence="2" type="ORF">MBESOW_P4117</name>
</gene>
<comment type="caution">
    <text evidence="2">The sequence shown here is derived from an EMBL/GenBank/DDBJ whole genome shotgun (WGS) entry which is preliminary data.</text>
</comment>
<dbReference type="Proteomes" id="UP000290975">
    <property type="component" value="Unassembled WGS sequence"/>
</dbReference>
<accession>A0A401J8J1</accession>
<keyword evidence="3" id="KW-1185">Reference proteome</keyword>
<name>A0A401J8J1_SPHXE</name>
<evidence type="ECO:0000313" key="3">
    <source>
        <dbReference type="Proteomes" id="UP000290975"/>
    </source>
</evidence>
<organism evidence="2 3">
    <name type="scientific">Sphingobium xenophagum</name>
    <dbReference type="NCBI Taxonomy" id="121428"/>
    <lineage>
        <taxon>Bacteria</taxon>
        <taxon>Pseudomonadati</taxon>
        <taxon>Pseudomonadota</taxon>
        <taxon>Alphaproteobacteria</taxon>
        <taxon>Sphingomonadales</taxon>
        <taxon>Sphingomonadaceae</taxon>
        <taxon>Sphingobium</taxon>
    </lineage>
</organism>
<reference evidence="2 3" key="1">
    <citation type="submission" date="2014-12" db="EMBL/GenBank/DDBJ databases">
        <title>Whole genome sequencing of Sphingobium xenophagum OW59.</title>
        <authorList>
            <person name="Ohta Y."/>
            <person name="Nishi S."/>
            <person name="Hatada Y."/>
        </authorList>
    </citation>
    <scope>NUCLEOTIDE SEQUENCE [LARGE SCALE GENOMIC DNA]</scope>
    <source>
        <strain evidence="2 3">OW59</strain>
    </source>
</reference>
<evidence type="ECO:0000313" key="2">
    <source>
        <dbReference type="EMBL" id="GBH32888.1"/>
    </source>
</evidence>
<dbReference type="AlphaFoldDB" id="A0A401J8J1"/>
<dbReference type="EMBL" id="BBQY01000049">
    <property type="protein sequence ID" value="GBH32888.1"/>
    <property type="molecule type" value="Genomic_DNA"/>
</dbReference>
<protein>
    <submittedName>
        <fullName evidence="2">Uncharacterized protein</fullName>
    </submittedName>
</protein>
<feature type="region of interest" description="Disordered" evidence="1">
    <location>
        <begin position="1"/>
        <end position="22"/>
    </location>
</feature>
<sequence>MGARGGTTGVSREPATHPATPDGRYFVVRGRLWRLSNPALDEDVRATLVSDLMQARRAVRDARKNGDVSAEREAHAAADIAKRGLGERGSVWWTDGAPDYNRHMARNTPYADWFAALD</sequence>